<accession>A0A918XUH2</accession>
<dbReference type="PANTHER" id="PTHR11895:SF176">
    <property type="entry name" value="AMIDASE AMID-RELATED"/>
    <property type="match status" value="1"/>
</dbReference>
<evidence type="ECO:0000313" key="3">
    <source>
        <dbReference type="Proteomes" id="UP000630353"/>
    </source>
</evidence>
<dbReference type="PANTHER" id="PTHR11895">
    <property type="entry name" value="TRANSAMIDASE"/>
    <property type="match status" value="1"/>
</dbReference>
<feature type="domain" description="Amidase" evidence="1">
    <location>
        <begin position="53"/>
        <end position="413"/>
    </location>
</feature>
<reference evidence="2" key="2">
    <citation type="submission" date="2020-09" db="EMBL/GenBank/DDBJ databases">
        <authorList>
            <person name="Sun Q."/>
            <person name="Kim S."/>
        </authorList>
    </citation>
    <scope>NUCLEOTIDE SEQUENCE</scope>
    <source>
        <strain evidence="2">KCTC 42651</strain>
    </source>
</reference>
<sequence>MTGEAKRQRWPDWATLDRSGRGRVLEISREIAGALQDTFHAFVEIAPERPVGSGPLAGLPYAVKDMMVSALRRPGCGLPEGVDLATREPARVLRLLDAAGANLVGFAAMTPLAYEPSGAGTARNPWNTAFMPGGSSSGPAVAVATGAAVLALGSDTGGSVRIPAQACGVTAWKPTPGLIPTDGTMPLSPSLDTIGPLARGAADIIAAAEVLTAGRVTVPAGSAAPAIAVAEDAVSASEEAVARAVRGAADVLDGLARGRSRVQAMEVMRQAGDEALSVMQAEAWRCWSGAIERGKLDPVFARRLAKGRDIGDAELAASLERRRGLAGEASERLFRDADVVVLPVMPLRTPPLSQVEPGSPAFTPRTLYAVSAFTRFANYLGLPAVALPVGFDDRGMPVAMQLVGRPGTDATLLAMAHAYQSETDWHGRIPVEAGSVVAPALARL</sequence>
<evidence type="ECO:0000313" key="2">
    <source>
        <dbReference type="EMBL" id="GHD54733.1"/>
    </source>
</evidence>
<evidence type="ECO:0000259" key="1">
    <source>
        <dbReference type="Pfam" id="PF01425"/>
    </source>
</evidence>
<dbReference type="InterPro" id="IPR036928">
    <property type="entry name" value="AS_sf"/>
</dbReference>
<dbReference type="SUPFAM" id="SSF75304">
    <property type="entry name" value="Amidase signature (AS) enzymes"/>
    <property type="match status" value="1"/>
</dbReference>
<dbReference type="AlphaFoldDB" id="A0A918XUH2"/>
<dbReference type="RefSeq" id="WP_189991509.1">
    <property type="nucleotide sequence ID" value="NZ_BMZS01000007.1"/>
</dbReference>
<dbReference type="InterPro" id="IPR020556">
    <property type="entry name" value="Amidase_CS"/>
</dbReference>
<dbReference type="InterPro" id="IPR000120">
    <property type="entry name" value="Amidase"/>
</dbReference>
<keyword evidence="3" id="KW-1185">Reference proteome</keyword>
<dbReference type="EMBL" id="BMZS01000007">
    <property type="protein sequence ID" value="GHD54733.1"/>
    <property type="molecule type" value="Genomic_DNA"/>
</dbReference>
<comment type="caution">
    <text evidence="2">The sequence shown here is derived from an EMBL/GenBank/DDBJ whole genome shotgun (WGS) entry which is preliminary data.</text>
</comment>
<proteinExistence type="predicted"/>
<dbReference type="InterPro" id="IPR023631">
    <property type="entry name" value="Amidase_dom"/>
</dbReference>
<reference evidence="2" key="1">
    <citation type="journal article" date="2014" name="Int. J. Syst. Evol. Microbiol.">
        <title>Complete genome sequence of Corynebacterium casei LMG S-19264T (=DSM 44701T), isolated from a smear-ripened cheese.</title>
        <authorList>
            <consortium name="US DOE Joint Genome Institute (JGI-PGF)"/>
            <person name="Walter F."/>
            <person name="Albersmeier A."/>
            <person name="Kalinowski J."/>
            <person name="Ruckert C."/>
        </authorList>
    </citation>
    <scope>NUCLEOTIDE SEQUENCE</scope>
    <source>
        <strain evidence="2">KCTC 42651</strain>
    </source>
</reference>
<gene>
    <name evidence="2" type="ORF">GCM10017083_32680</name>
</gene>
<dbReference type="GO" id="GO:0003824">
    <property type="term" value="F:catalytic activity"/>
    <property type="evidence" value="ECO:0007669"/>
    <property type="project" value="InterPro"/>
</dbReference>
<protein>
    <submittedName>
        <fullName evidence="2">Amidase</fullName>
    </submittedName>
</protein>
<dbReference type="Pfam" id="PF01425">
    <property type="entry name" value="Amidase"/>
    <property type="match status" value="1"/>
</dbReference>
<dbReference type="PROSITE" id="PS00571">
    <property type="entry name" value="AMIDASES"/>
    <property type="match status" value="1"/>
</dbReference>
<organism evidence="2 3">
    <name type="scientific">Thalassobaculum fulvum</name>
    <dbReference type="NCBI Taxonomy" id="1633335"/>
    <lineage>
        <taxon>Bacteria</taxon>
        <taxon>Pseudomonadati</taxon>
        <taxon>Pseudomonadota</taxon>
        <taxon>Alphaproteobacteria</taxon>
        <taxon>Rhodospirillales</taxon>
        <taxon>Thalassobaculaceae</taxon>
        <taxon>Thalassobaculum</taxon>
    </lineage>
</organism>
<name>A0A918XUH2_9PROT</name>
<dbReference type="Proteomes" id="UP000630353">
    <property type="component" value="Unassembled WGS sequence"/>
</dbReference>
<dbReference type="Gene3D" id="3.90.1300.10">
    <property type="entry name" value="Amidase signature (AS) domain"/>
    <property type="match status" value="1"/>
</dbReference>